<reference evidence="3" key="1">
    <citation type="submission" date="2019-04" db="EMBL/GenBank/DDBJ databases">
        <title>Complete genome sequence of Sphingomonas sp. W1-2-3.</title>
        <authorList>
            <person name="Im W.T."/>
        </authorList>
    </citation>
    <scope>NUCLEOTIDE SEQUENCE [LARGE SCALE GENOMIC DNA]</scope>
    <source>
        <strain evidence="3">W1-2-3</strain>
    </source>
</reference>
<sequence length="66" mass="7225">MKRRHDSRRSLGTSLHVAGWALLLLSPLIAWTELVGDPEPGQAAAAFGVGLIYVLIGPRIAHRVRR</sequence>
<protein>
    <submittedName>
        <fullName evidence="2">Uncharacterized protein</fullName>
    </submittedName>
</protein>
<organism evidence="2 3">
    <name type="scientific">Hankyongella ginsenosidimutans</name>
    <dbReference type="NCBI Taxonomy" id="1763828"/>
    <lineage>
        <taxon>Bacteria</taxon>
        <taxon>Pseudomonadati</taxon>
        <taxon>Pseudomonadota</taxon>
        <taxon>Alphaproteobacteria</taxon>
        <taxon>Sphingomonadales</taxon>
        <taxon>Sphingomonadaceae</taxon>
        <taxon>Hankyongella</taxon>
    </lineage>
</organism>
<evidence type="ECO:0000313" key="3">
    <source>
        <dbReference type="Proteomes" id="UP000298714"/>
    </source>
</evidence>
<keyword evidence="3" id="KW-1185">Reference proteome</keyword>
<keyword evidence="1" id="KW-1133">Transmembrane helix</keyword>
<dbReference type="EMBL" id="CP039704">
    <property type="protein sequence ID" value="QCI79322.1"/>
    <property type="molecule type" value="Genomic_DNA"/>
</dbReference>
<dbReference type="RefSeq" id="WP_222874157.1">
    <property type="nucleotide sequence ID" value="NZ_CP039704.1"/>
</dbReference>
<dbReference type="KEGG" id="hgn:E6W36_06440"/>
<dbReference type="AlphaFoldDB" id="A0A4D7CBX5"/>
<gene>
    <name evidence="2" type="ORF">E6W36_06440</name>
</gene>
<keyword evidence="1" id="KW-0812">Transmembrane</keyword>
<dbReference type="Proteomes" id="UP000298714">
    <property type="component" value="Chromosome"/>
</dbReference>
<accession>A0A4D7CBX5</accession>
<evidence type="ECO:0000256" key="1">
    <source>
        <dbReference type="SAM" id="Phobius"/>
    </source>
</evidence>
<keyword evidence="1" id="KW-0472">Membrane</keyword>
<proteinExistence type="predicted"/>
<name>A0A4D7CBX5_9SPHN</name>
<feature type="transmembrane region" description="Helical" evidence="1">
    <location>
        <begin position="12"/>
        <end position="31"/>
    </location>
</feature>
<evidence type="ECO:0000313" key="2">
    <source>
        <dbReference type="EMBL" id="QCI79322.1"/>
    </source>
</evidence>
<feature type="transmembrane region" description="Helical" evidence="1">
    <location>
        <begin position="43"/>
        <end position="61"/>
    </location>
</feature>